<evidence type="ECO:0000256" key="1">
    <source>
        <dbReference type="SAM" id="MobiDB-lite"/>
    </source>
</evidence>
<organism evidence="2 3">
    <name type="scientific">Mycena metata</name>
    <dbReference type="NCBI Taxonomy" id="1033252"/>
    <lineage>
        <taxon>Eukaryota</taxon>
        <taxon>Fungi</taxon>
        <taxon>Dikarya</taxon>
        <taxon>Basidiomycota</taxon>
        <taxon>Agaricomycotina</taxon>
        <taxon>Agaricomycetes</taxon>
        <taxon>Agaricomycetidae</taxon>
        <taxon>Agaricales</taxon>
        <taxon>Marasmiineae</taxon>
        <taxon>Mycenaceae</taxon>
        <taxon>Mycena</taxon>
    </lineage>
</organism>
<dbReference type="Proteomes" id="UP001215598">
    <property type="component" value="Unassembled WGS sequence"/>
</dbReference>
<keyword evidence="3" id="KW-1185">Reference proteome</keyword>
<accession>A0AAD7JRD9</accession>
<protein>
    <submittedName>
        <fullName evidence="2">Uncharacterized protein</fullName>
    </submittedName>
</protein>
<dbReference type="EMBL" id="JARKIB010000017">
    <property type="protein sequence ID" value="KAJ7769953.1"/>
    <property type="molecule type" value="Genomic_DNA"/>
</dbReference>
<comment type="caution">
    <text evidence="2">The sequence shown here is derived from an EMBL/GenBank/DDBJ whole genome shotgun (WGS) entry which is preliminary data.</text>
</comment>
<evidence type="ECO:0000313" key="2">
    <source>
        <dbReference type="EMBL" id="KAJ7769953.1"/>
    </source>
</evidence>
<sequence>MSWVPKVSDWGYIRSVTIAQILQALALPFQLRLIHISQSLGECGRRAFTGSKHGSYAHYPRRLSDANRANWLFFGPAVMFVIAKEHPTPARVARPNPNKVRNPTARSLRVSDAAIGFAANLPPPTKVDHTTIPYKALTYHDADVDGTNWVGYLLTLIYLRCLPLLSRKAVKRDIQEKLEVEQRFDECGQAGESDEELPTTRAEGLAGGSKQRIRQRLRYREAILPGQVVERTGESRGQFLRSAVVGTVFGFSQRQRVDSELIKRLLFSLIPSYVLPIQIVKFKRLNGKPQGQVENTEVWREWSQWTREKSP</sequence>
<gene>
    <name evidence="2" type="ORF">B0H16DRAFT_1686044</name>
</gene>
<feature type="region of interest" description="Disordered" evidence="1">
    <location>
        <begin position="189"/>
        <end position="208"/>
    </location>
</feature>
<dbReference type="AlphaFoldDB" id="A0AAD7JRD9"/>
<proteinExistence type="predicted"/>
<name>A0AAD7JRD9_9AGAR</name>
<reference evidence="2" key="1">
    <citation type="submission" date="2023-03" db="EMBL/GenBank/DDBJ databases">
        <title>Massive genome expansion in bonnet fungi (Mycena s.s.) driven by repeated elements and novel gene families across ecological guilds.</title>
        <authorList>
            <consortium name="Lawrence Berkeley National Laboratory"/>
            <person name="Harder C.B."/>
            <person name="Miyauchi S."/>
            <person name="Viragh M."/>
            <person name="Kuo A."/>
            <person name="Thoen E."/>
            <person name="Andreopoulos B."/>
            <person name="Lu D."/>
            <person name="Skrede I."/>
            <person name="Drula E."/>
            <person name="Henrissat B."/>
            <person name="Morin E."/>
            <person name="Kohler A."/>
            <person name="Barry K."/>
            <person name="LaButti K."/>
            <person name="Morin E."/>
            <person name="Salamov A."/>
            <person name="Lipzen A."/>
            <person name="Mereny Z."/>
            <person name="Hegedus B."/>
            <person name="Baldrian P."/>
            <person name="Stursova M."/>
            <person name="Weitz H."/>
            <person name="Taylor A."/>
            <person name="Grigoriev I.V."/>
            <person name="Nagy L.G."/>
            <person name="Martin F."/>
            <person name="Kauserud H."/>
        </authorList>
    </citation>
    <scope>NUCLEOTIDE SEQUENCE</scope>
    <source>
        <strain evidence="2">CBHHK182m</strain>
    </source>
</reference>
<evidence type="ECO:0000313" key="3">
    <source>
        <dbReference type="Proteomes" id="UP001215598"/>
    </source>
</evidence>